<dbReference type="Pfam" id="PF00392">
    <property type="entry name" value="GntR"/>
    <property type="match status" value="1"/>
</dbReference>
<name>A0ABU3N4L1_9SPHN</name>
<proteinExistence type="predicted"/>
<dbReference type="SMART" id="SM00345">
    <property type="entry name" value="HTH_GNTR"/>
    <property type="match status" value="1"/>
</dbReference>
<dbReference type="PANTHER" id="PTHR43537">
    <property type="entry name" value="TRANSCRIPTIONAL REGULATOR, GNTR FAMILY"/>
    <property type="match status" value="1"/>
</dbReference>
<dbReference type="InterPro" id="IPR011711">
    <property type="entry name" value="GntR_C"/>
</dbReference>
<dbReference type="SUPFAM" id="SSF48008">
    <property type="entry name" value="GntR ligand-binding domain-like"/>
    <property type="match status" value="1"/>
</dbReference>
<dbReference type="SUPFAM" id="SSF46785">
    <property type="entry name" value="Winged helix' DNA-binding domain"/>
    <property type="match status" value="1"/>
</dbReference>
<accession>A0ABU3N4L1</accession>
<organism evidence="5">
    <name type="scientific">Sphingomonas psychrotolerans</name>
    <dbReference type="NCBI Taxonomy" id="1327635"/>
    <lineage>
        <taxon>Bacteria</taxon>
        <taxon>Pseudomonadati</taxon>
        <taxon>Pseudomonadota</taxon>
        <taxon>Alphaproteobacteria</taxon>
        <taxon>Sphingomonadales</taxon>
        <taxon>Sphingomonadaceae</taxon>
        <taxon>Sphingomonas</taxon>
    </lineage>
</organism>
<evidence type="ECO:0000256" key="1">
    <source>
        <dbReference type="ARBA" id="ARBA00023015"/>
    </source>
</evidence>
<dbReference type="Pfam" id="PF07729">
    <property type="entry name" value="FCD"/>
    <property type="match status" value="1"/>
</dbReference>
<comment type="caution">
    <text evidence="5">The sequence shown here is derived from an EMBL/GenBank/DDBJ whole genome shotgun (WGS) entry which is preliminary data.</text>
</comment>
<feature type="domain" description="HTH gntR-type" evidence="4">
    <location>
        <begin position="12"/>
        <end position="79"/>
    </location>
</feature>
<evidence type="ECO:0000259" key="4">
    <source>
        <dbReference type="PROSITE" id="PS50949"/>
    </source>
</evidence>
<dbReference type="InterPro" id="IPR008920">
    <property type="entry name" value="TF_FadR/GntR_C"/>
</dbReference>
<reference evidence="5" key="1">
    <citation type="submission" date="2022-04" db="EMBL/GenBank/DDBJ databases">
        <title>Tomato heritable bacteria conferring resistance against bacterial wilt.</title>
        <authorList>
            <person name="Yin J."/>
        </authorList>
    </citation>
    <scope>NUCLEOTIDE SEQUENCE</scope>
    <source>
        <strain evidence="5">Cra20</strain>
    </source>
</reference>
<protein>
    <submittedName>
        <fullName evidence="5">GntR family transcriptional regulator</fullName>
    </submittedName>
</protein>
<dbReference type="Gene3D" id="1.20.120.530">
    <property type="entry name" value="GntR ligand-binding domain-like"/>
    <property type="match status" value="1"/>
</dbReference>
<keyword evidence="3" id="KW-0804">Transcription</keyword>
<dbReference type="PANTHER" id="PTHR43537:SF49">
    <property type="entry name" value="TRANSCRIPTIONAL REGULATORY PROTEIN"/>
    <property type="match status" value="1"/>
</dbReference>
<keyword evidence="2" id="KW-0238">DNA-binding</keyword>
<gene>
    <name evidence="5" type="ORF">MZO42_10880</name>
</gene>
<dbReference type="EMBL" id="JALMLT010000002">
    <property type="protein sequence ID" value="MDT8759201.1"/>
    <property type="molecule type" value="Genomic_DNA"/>
</dbReference>
<evidence type="ECO:0000256" key="3">
    <source>
        <dbReference type="ARBA" id="ARBA00023163"/>
    </source>
</evidence>
<dbReference type="Gene3D" id="1.10.10.10">
    <property type="entry name" value="Winged helix-like DNA-binding domain superfamily/Winged helix DNA-binding domain"/>
    <property type="match status" value="1"/>
</dbReference>
<evidence type="ECO:0000313" key="5">
    <source>
        <dbReference type="EMBL" id="MDT8759201.1"/>
    </source>
</evidence>
<evidence type="ECO:0000256" key="2">
    <source>
        <dbReference type="ARBA" id="ARBA00023125"/>
    </source>
</evidence>
<sequence length="224" mass="25204">MIQFAGGPIGPAPTSHEIAGWIRERIRRGQFVPEQRLIEVDIIRATGGSRVRVREALQRLAAEGLVTIEQFRGASVRSASLEELRHIYRARAALEGITAADFAVMASDAQRARLQEIQDELERCVTERSPERFGRLNAEWHELLVEGSGNTTIGELLQRLSVPIHRLLFESFYDADRLRTANEDHRRILAAILARDANAAEAAMRAHVEAGFRTLSAIEREYRV</sequence>
<keyword evidence="1" id="KW-0805">Transcription regulation</keyword>
<dbReference type="InterPro" id="IPR036390">
    <property type="entry name" value="WH_DNA-bd_sf"/>
</dbReference>
<dbReference type="InterPro" id="IPR036388">
    <property type="entry name" value="WH-like_DNA-bd_sf"/>
</dbReference>
<dbReference type="InterPro" id="IPR000524">
    <property type="entry name" value="Tscrpt_reg_HTH_GntR"/>
</dbReference>
<dbReference type="PROSITE" id="PS50949">
    <property type="entry name" value="HTH_GNTR"/>
    <property type="match status" value="1"/>
</dbReference>
<dbReference type="SMART" id="SM00895">
    <property type="entry name" value="FCD"/>
    <property type="match status" value="1"/>
</dbReference>